<dbReference type="InterPro" id="IPR036005">
    <property type="entry name" value="Creatinase/aminopeptidase-like"/>
</dbReference>
<evidence type="ECO:0000256" key="2">
    <source>
        <dbReference type="ARBA" id="ARBA00001936"/>
    </source>
</evidence>
<dbReference type="GO" id="GO:0006508">
    <property type="term" value="P:proteolysis"/>
    <property type="evidence" value="ECO:0007669"/>
    <property type="project" value="TreeGrafter"/>
</dbReference>
<dbReference type="GO" id="GO:0005829">
    <property type="term" value="C:cytosol"/>
    <property type="evidence" value="ECO:0007669"/>
    <property type="project" value="TreeGrafter"/>
</dbReference>
<evidence type="ECO:0000313" key="11">
    <source>
        <dbReference type="Proteomes" id="UP001138997"/>
    </source>
</evidence>
<keyword evidence="5" id="KW-0479">Metal-binding</keyword>
<dbReference type="SUPFAM" id="SSF53092">
    <property type="entry name" value="Creatinase/prolidase N-terminal domain"/>
    <property type="match status" value="1"/>
</dbReference>
<organism evidence="10 11">
    <name type="scientific">Kineosporia babensis</name>
    <dbReference type="NCBI Taxonomy" id="499548"/>
    <lineage>
        <taxon>Bacteria</taxon>
        <taxon>Bacillati</taxon>
        <taxon>Actinomycetota</taxon>
        <taxon>Actinomycetes</taxon>
        <taxon>Kineosporiales</taxon>
        <taxon>Kineosporiaceae</taxon>
        <taxon>Kineosporia</taxon>
    </lineage>
</organism>
<feature type="region of interest" description="Disordered" evidence="8">
    <location>
        <begin position="1"/>
        <end position="72"/>
    </location>
</feature>
<dbReference type="Gene3D" id="3.90.230.10">
    <property type="entry name" value="Creatinase/methionine aminopeptidase superfamily"/>
    <property type="match status" value="1"/>
</dbReference>
<keyword evidence="10" id="KW-0031">Aminopeptidase</keyword>
<evidence type="ECO:0000256" key="1">
    <source>
        <dbReference type="ARBA" id="ARBA00001424"/>
    </source>
</evidence>
<dbReference type="Proteomes" id="UP001138997">
    <property type="component" value="Unassembled WGS sequence"/>
</dbReference>
<gene>
    <name evidence="10" type="ORF">LR394_30085</name>
</gene>
<dbReference type="RefSeq" id="WP_231447964.1">
    <property type="nucleotide sequence ID" value="NZ_JAJOMB010000020.1"/>
</dbReference>
<evidence type="ECO:0000256" key="7">
    <source>
        <dbReference type="ARBA" id="ARBA00023211"/>
    </source>
</evidence>
<evidence type="ECO:0000256" key="5">
    <source>
        <dbReference type="ARBA" id="ARBA00022723"/>
    </source>
</evidence>
<dbReference type="EC" id="3.4.11.9" evidence="4"/>
<dbReference type="Pfam" id="PF05195">
    <property type="entry name" value="AMP_N"/>
    <property type="match status" value="1"/>
</dbReference>
<dbReference type="InterPro" id="IPR029149">
    <property type="entry name" value="Creatin/AminoP/Spt16_N"/>
</dbReference>
<dbReference type="InterPro" id="IPR007865">
    <property type="entry name" value="Aminopep_P_N"/>
</dbReference>
<reference evidence="10" key="1">
    <citation type="submission" date="2021-11" db="EMBL/GenBank/DDBJ databases">
        <title>Streptomyces corallinus and Kineosporia corallina sp. nov., two new coral-derived marine actinobacteria.</title>
        <authorList>
            <person name="Buangrab K."/>
            <person name="Sutthacheep M."/>
            <person name="Yeemin T."/>
            <person name="Harunari E."/>
            <person name="Igarashi Y."/>
            <person name="Sripreechasak P."/>
            <person name="Kanchanasin P."/>
            <person name="Tanasupawat S."/>
            <person name="Phongsopitanun W."/>
        </authorList>
    </citation>
    <scope>NUCLEOTIDE SEQUENCE</scope>
    <source>
        <strain evidence="10">JCM 31032</strain>
    </source>
</reference>
<comment type="similarity">
    <text evidence="3">Belongs to the peptidase M24B family.</text>
</comment>
<feature type="compositionally biased region" description="Basic and acidic residues" evidence="8">
    <location>
        <begin position="45"/>
        <end position="61"/>
    </location>
</feature>
<evidence type="ECO:0000256" key="3">
    <source>
        <dbReference type="ARBA" id="ARBA00008766"/>
    </source>
</evidence>
<keyword evidence="6" id="KW-0378">Hydrolase</keyword>
<evidence type="ECO:0000256" key="4">
    <source>
        <dbReference type="ARBA" id="ARBA00012574"/>
    </source>
</evidence>
<evidence type="ECO:0000256" key="8">
    <source>
        <dbReference type="SAM" id="MobiDB-lite"/>
    </source>
</evidence>
<evidence type="ECO:0000313" key="10">
    <source>
        <dbReference type="EMBL" id="MCD5315163.1"/>
    </source>
</evidence>
<feature type="domain" description="Aminopeptidase P N-terminal" evidence="9">
    <location>
        <begin position="98"/>
        <end position="249"/>
    </location>
</feature>
<evidence type="ECO:0000256" key="6">
    <source>
        <dbReference type="ARBA" id="ARBA00022801"/>
    </source>
</evidence>
<dbReference type="GO" id="GO:0070006">
    <property type="term" value="F:metalloaminopeptidase activity"/>
    <property type="evidence" value="ECO:0007669"/>
    <property type="project" value="InterPro"/>
</dbReference>
<proteinExistence type="inferred from homology"/>
<dbReference type="Pfam" id="PF00557">
    <property type="entry name" value="Peptidase_M24"/>
    <property type="match status" value="1"/>
</dbReference>
<comment type="catalytic activity">
    <reaction evidence="1">
        <text>Release of any N-terminal amino acid, including proline, that is linked to proline, even from a dipeptide or tripeptide.</text>
        <dbReference type="EC" id="3.4.11.9"/>
    </reaction>
</comment>
<dbReference type="EMBL" id="JAJOMB010000020">
    <property type="protein sequence ID" value="MCD5315163.1"/>
    <property type="molecule type" value="Genomic_DNA"/>
</dbReference>
<keyword evidence="10" id="KW-0645">Protease</keyword>
<dbReference type="SMART" id="SM01011">
    <property type="entry name" value="AMP_N"/>
    <property type="match status" value="1"/>
</dbReference>
<comment type="cofactor">
    <cofactor evidence="2">
        <name>Mn(2+)</name>
        <dbReference type="ChEBI" id="CHEBI:29035"/>
    </cofactor>
</comment>
<dbReference type="AlphaFoldDB" id="A0A9X1T2X4"/>
<accession>A0A9X1T2X4</accession>
<comment type="caution">
    <text evidence="10">The sequence shown here is derived from an EMBL/GenBank/DDBJ whole genome shotgun (WGS) entry which is preliminary data.</text>
</comment>
<evidence type="ECO:0000259" key="9">
    <source>
        <dbReference type="SMART" id="SM01011"/>
    </source>
</evidence>
<dbReference type="Gene3D" id="3.40.350.10">
    <property type="entry name" value="Creatinase/prolidase N-terminal domain"/>
    <property type="match status" value="1"/>
</dbReference>
<feature type="compositionally biased region" description="Low complexity" evidence="8">
    <location>
        <begin position="17"/>
        <end position="41"/>
    </location>
</feature>
<dbReference type="SUPFAM" id="SSF55920">
    <property type="entry name" value="Creatinase/aminopeptidase"/>
    <property type="match status" value="1"/>
</dbReference>
<keyword evidence="11" id="KW-1185">Reference proteome</keyword>
<dbReference type="InterPro" id="IPR000994">
    <property type="entry name" value="Pept_M24"/>
</dbReference>
<protein>
    <recommendedName>
        <fullName evidence="4">Xaa-Pro aminopeptidase</fullName>
        <ecNumber evidence="4">3.4.11.9</ecNumber>
    </recommendedName>
</protein>
<dbReference type="InterPro" id="IPR052433">
    <property type="entry name" value="X-Pro_dipept-like"/>
</dbReference>
<dbReference type="CDD" id="cd01087">
    <property type="entry name" value="Prolidase"/>
    <property type="match status" value="1"/>
</dbReference>
<dbReference type="PANTHER" id="PTHR43226">
    <property type="entry name" value="XAA-PRO AMINOPEPTIDASE 3"/>
    <property type="match status" value="1"/>
</dbReference>
<keyword evidence="7" id="KW-0464">Manganese</keyword>
<dbReference type="PANTHER" id="PTHR43226:SF4">
    <property type="entry name" value="XAA-PRO AMINOPEPTIDASE 3"/>
    <property type="match status" value="1"/>
</dbReference>
<dbReference type="GO" id="GO:0030145">
    <property type="term" value="F:manganese ion binding"/>
    <property type="evidence" value="ECO:0007669"/>
    <property type="project" value="InterPro"/>
</dbReference>
<sequence length="508" mass="54156">MNPNSTPATPDGTDVMGAESATPTAPTGGATPTSPATTPTGDNRPSQEIDGARPAPADRRPRWIGTRPPRLGEVSTGFQQWIAQGWGERDVAAPVDAAAAQAAADHRARLSAAMPGQTIVLEAGQAPNRNGDADYAFRADSDFVWATSCQTEGAVLVMTPREGGHESVLYIPPPAGPSEKNFYASATHGELWVGPSAGVDAWSRALDLPVRPVADIHKPAPSDGLAEIVSNLRMIKDDWELAQLREAIDATVGGFEAVAAEIPRASAEGLGERWLQGTFDRYARTFGNGPGYATIVGSGPHAPILHWVRCDGPILPGETLLLDMGVEARSLYTADVTRTLPVGGAFTEVQRKVHDLVEASHRAGMAQVRAGNQYSDFHFASLEVLAEGLHDWGLLPVSVDEALAPEGQQHRRYIVCGIGHHLGLDVHDCGNSAYEQYAGATMQADMVMTVEPGLYFHAHDETVPPELRGIGVRIEDDLLVTENGHEVLSGALPIDAAGLERWTQEKTR</sequence>
<name>A0A9X1T2X4_9ACTN</name>